<feature type="region of interest" description="Disordered" evidence="1">
    <location>
        <begin position="45"/>
        <end position="68"/>
    </location>
</feature>
<evidence type="ECO:0000313" key="3">
    <source>
        <dbReference type="Proteomes" id="UP000748025"/>
    </source>
</evidence>
<organism evidence="2 3">
    <name type="scientific">Claviceps pusilla</name>
    <dbReference type="NCBI Taxonomy" id="123648"/>
    <lineage>
        <taxon>Eukaryota</taxon>
        <taxon>Fungi</taxon>
        <taxon>Dikarya</taxon>
        <taxon>Ascomycota</taxon>
        <taxon>Pezizomycotina</taxon>
        <taxon>Sordariomycetes</taxon>
        <taxon>Hypocreomycetidae</taxon>
        <taxon>Hypocreales</taxon>
        <taxon>Clavicipitaceae</taxon>
        <taxon>Claviceps</taxon>
    </lineage>
</organism>
<keyword evidence="3" id="KW-1185">Reference proteome</keyword>
<protein>
    <submittedName>
        <fullName evidence="2">Uncharacterized protein</fullName>
    </submittedName>
</protein>
<evidence type="ECO:0000313" key="2">
    <source>
        <dbReference type="EMBL" id="KAG5983391.1"/>
    </source>
</evidence>
<dbReference type="Proteomes" id="UP000748025">
    <property type="component" value="Unassembled WGS sequence"/>
</dbReference>
<dbReference type="EMBL" id="SRPW01004316">
    <property type="protein sequence ID" value="KAG5983391.1"/>
    <property type="molecule type" value="Genomic_DNA"/>
</dbReference>
<reference evidence="2" key="1">
    <citation type="journal article" date="2020" name="bioRxiv">
        <title>Whole genome comparisons of ergot fungi reveals the divergence and evolution of species within the genus Claviceps are the result of varying mechanisms driving genome evolution and host range expansion.</title>
        <authorList>
            <person name="Wyka S.A."/>
            <person name="Mondo S.J."/>
            <person name="Liu M."/>
            <person name="Dettman J."/>
            <person name="Nalam V."/>
            <person name="Broders K.D."/>
        </authorList>
    </citation>
    <scope>NUCLEOTIDE SEQUENCE</scope>
    <source>
        <strain evidence="2">CCC 602</strain>
    </source>
</reference>
<comment type="caution">
    <text evidence="2">The sequence shown here is derived from an EMBL/GenBank/DDBJ whole genome shotgun (WGS) entry which is preliminary data.</text>
</comment>
<proteinExistence type="predicted"/>
<sequence length="83" mass="8894">MSPQDESLSPDLQAPGPGTASGIPHMGFPWGRIWSGLVWSGLVRPPKTETRGSEITAQGTLVHSRRGEHRMCSSRVAVKSLDG</sequence>
<evidence type="ECO:0000256" key="1">
    <source>
        <dbReference type="SAM" id="MobiDB-lite"/>
    </source>
</evidence>
<dbReference type="AlphaFoldDB" id="A0A9P7N3X4"/>
<name>A0A9P7N3X4_9HYPO</name>
<gene>
    <name evidence="2" type="ORF">E4U43_006279</name>
</gene>
<feature type="region of interest" description="Disordered" evidence="1">
    <location>
        <begin position="1"/>
        <end position="24"/>
    </location>
</feature>
<accession>A0A9P7N3X4</accession>